<dbReference type="SMR" id="A0A1I7RNU2"/>
<evidence type="ECO:0000256" key="1">
    <source>
        <dbReference type="SAM" id="MobiDB-lite"/>
    </source>
</evidence>
<gene>
    <name evidence="4" type="ORF">BXYJ_LOCUS12305</name>
</gene>
<feature type="transmembrane region" description="Helical" evidence="2">
    <location>
        <begin position="327"/>
        <end position="345"/>
    </location>
</feature>
<feature type="domain" description="CWH43-like N-terminal" evidence="3">
    <location>
        <begin position="137"/>
        <end position="352"/>
    </location>
</feature>
<name>A0A1I7RNU2_BURXY</name>
<feature type="transmembrane region" description="Helical" evidence="2">
    <location>
        <begin position="300"/>
        <end position="321"/>
    </location>
</feature>
<protein>
    <submittedName>
        <fullName evidence="4">(pine wood nematode) hypothetical protein</fullName>
    </submittedName>
</protein>
<dbReference type="Proteomes" id="UP000659654">
    <property type="component" value="Unassembled WGS sequence"/>
</dbReference>
<dbReference type="OrthoDB" id="5852423at2759"/>
<keyword evidence="6" id="KW-1185">Reference proteome</keyword>
<dbReference type="PANTHER" id="PTHR12892:SF12">
    <property type="entry name" value="RHOMBOID DOMAIN-CONTAINING PROTEIN"/>
    <property type="match status" value="1"/>
</dbReference>
<dbReference type="GO" id="GO:0006506">
    <property type="term" value="P:GPI anchor biosynthetic process"/>
    <property type="evidence" value="ECO:0007669"/>
    <property type="project" value="TreeGrafter"/>
</dbReference>
<dbReference type="GO" id="GO:0005789">
    <property type="term" value="C:endoplasmic reticulum membrane"/>
    <property type="evidence" value="ECO:0007669"/>
    <property type="project" value="TreeGrafter"/>
</dbReference>
<reference evidence="4" key="2">
    <citation type="submission" date="2020-09" db="EMBL/GenBank/DDBJ databases">
        <authorList>
            <person name="Kikuchi T."/>
        </authorList>
    </citation>
    <scope>NUCLEOTIDE SEQUENCE</scope>
    <source>
        <strain evidence="4">Ka4C1</strain>
    </source>
</reference>
<keyword evidence="2" id="KW-0472">Membrane</keyword>
<dbReference type="GO" id="GO:0000139">
    <property type="term" value="C:Golgi membrane"/>
    <property type="evidence" value="ECO:0007669"/>
    <property type="project" value="InterPro"/>
</dbReference>
<proteinExistence type="predicted"/>
<accession>A0A1I7RNU2</accession>
<feature type="transmembrane region" description="Helical" evidence="2">
    <location>
        <begin position="255"/>
        <end position="280"/>
    </location>
</feature>
<sequence>MIMENGVNIERQVGESAKVFLDDKKMGGKNDKIENFEDIIHDGRLLQDDQRSSKMARICSATTLSASESSTAVVASTPEPSDTLSTRPLSSASTTSTPTTSLNDRSSSSASNNSNSPLLEAPSSFDLYSLPHKKLLILSLTPIISSLALVFIIGFGFDYKKLLNYQWTCGKVLLPSLSRIINLPIERVLWHFGVVLHAGLRPIYLIQAYVLNLRVKKNVSYKWLIKFLALTSLVSGFIELLFTIALTIIGERESGGLHVVFFVGFIISALINFISSTLCFRFSKVFDENSKLHPHFRTRITLIVLLLLFVPTIFLFFVLYWQECIRIAYEFFAIFEYLTVLVVYGNHLMILMGLKNLDCKVIKE</sequence>
<keyword evidence="2" id="KW-1133">Transmembrane helix</keyword>
<dbReference type="AlphaFoldDB" id="A0A1I7RNU2"/>
<organism evidence="5 7">
    <name type="scientific">Bursaphelenchus xylophilus</name>
    <name type="common">Pinewood nematode worm</name>
    <name type="synonym">Aphelenchoides xylophilus</name>
    <dbReference type="NCBI Taxonomy" id="6326"/>
    <lineage>
        <taxon>Eukaryota</taxon>
        <taxon>Metazoa</taxon>
        <taxon>Ecdysozoa</taxon>
        <taxon>Nematoda</taxon>
        <taxon>Chromadorea</taxon>
        <taxon>Rhabditida</taxon>
        <taxon>Tylenchina</taxon>
        <taxon>Tylenchomorpha</taxon>
        <taxon>Aphelenchoidea</taxon>
        <taxon>Aphelenchoididae</taxon>
        <taxon>Bursaphelenchus</taxon>
    </lineage>
</organism>
<keyword evidence="2" id="KW-0812">Transmembrane</keyword>
<evidence type="ECO:0000256" key="2">
    <source>
        <dbReference type="SAM" id="Phobius"/>
    </source>
</evidence>
<dbReference type="Proteomes" id="UP000095284">
    <property type="component" value="Unplaced"/>
</dbReference>
<dbReference type="Proteomes" id="UP000582659">
    <property type="component" value="Unassembled WGS sequence"/>
</dbReference>
<evidence type="ECO:0000313" key="7">
    <source>
        <dbReference type="WBParaSite" id="BXY_0238100.1"/>
    </source>
</evidence>
<dbReference type="Pfam" id="PF10277">
    <property type="entry name" value="Frag1"/>
    <property type="match status" value="1"/>
</dbReference>
<dbReference type="PANTHER" id="PTHR12892">
    <property type="entry name" value="FGF RECEPTOR ACTIVATING PROTEIN 1"/>
    <property type="match status" value="1"/>
</dbReference>
<dbReference type="InterPro" id="IPR019402">
    <property type="entry name" value="CWH43_N"/>
</dbReference>
<dbReference type="EMBL" id="CAJFCV020000005">
    <property type="protein sequence ID" value="CAG9124295.1"/>
    <property type="molecule type" value="Genomic_DNA"/>
</dbReference>
<feature type="transmembrane region" description="Helical" evidence="2">
    <location>
        <begin position="223"/>
        <end position="249"/>
    </location>
</feature>
<feature type="region of interest" description="Disordered" evidence="1">
    <location>
        <begin position="69"/>
        <end position="115"/>
    </location>
</feature>
<dbReference type="WBParaSite" id="BXY_0238100.1">
    <property type="protein sequence ID" value="BXY_0238100.1"/>
    <property type="gene ID" value="BXY_0238100"/>
</dbReference>
<feature type="transmembrane region" description="Helical" evidence="2">
    <location>
        <begin position="135"/>
        <end position="157"/>
    </location>
</feature>
<reference evidence="7" key="1">
    <citation type="submission" date="2016-11" db="UniProtKB">
        <authorList>
            <consortium name="WormBaseParasite"/>
        </authorList>
    </citation>
    <scope>IDENTIFICATION</scope>
</reference>
<evidence type="ECO:0000259" key="3">
    <source>
        <dbReference type="Pfam" id="PF10277"/>
    </source>
</evidence>
<dbReference type="InterPro" id="IPR039545">
    <property type="entry name" value="PGAP2"/>
</dbReference>
<evidence type="ECO:0000313" key="5">
    <source>
        <dbReference type="Proteomes" id="UP000095284"/>
    </source>
</evidence>
<evidence type="ECO:0000313" key="4">
    <source>
        <dbReference type="EMBL" id="CAD5232214.1"/>
    </source>
</evidence>
<feature type="transmembrane region" description="Helical" evidence="2">
    <location>
        <begin position="188"/>
        <end position="211"/>
    </location>
</feature>
<evidence type="ECO:0000313" key="6">
    <source>
        <dbReference type="Proteomes" id="UP000659654"/>
    </source>
</evidence>
<dbReference type="EMBL" id="CAJFDI010000005">
    <property type="protein sequence ID" value="CAD5232214.1"/>
    <property type="molecule type" value="Genomic_DNA"/>
</dbReference>